<dbReference type="SUPFAM" id="SSF51306">
    <property type="entry name" value="LexA/Signal peptidase"/>
    <property type="match status" value="1"/>
</dbReference>
<dbReference type="PRINTS" id="PR00727">
    <property type="entry name" value="LEADERPTASE"/>
</dbReference>
<dbReference type="InterPro" id="IPR036286">
    <property type="entry name" value="LexA/Signal_pep-like_sf"/>
</dbReference>
<evidence type="ECO:0000256" key="9">
    <source>
        <dbReference type="RuleBase" id="RU362042"/>
    </source>
</evidence>
<dbReference type="InterPro" id="IPR019533">
    <property type="entry name" value="Peptidase_S26"/>
</dbReference>
<reference evidence="11 12" key="1">
    <citation type="submission" date="2020-03" db="EMBL/GenBank/DDBJ databases">
        <title>Sphingomonas sp. nov., isolated from fish.</title>
        <authorList>
            <person name="Hyun D.-W."/>
            <person name="Bae J.-W."/>
        </authorList>
    </citation>
    <scope>NUCLEOTIDE SEQUENCE [LARGE SCALE GENOMIC DNA]</scope>
    <source>
        <strain evidence="11 12">HDW15B</strain>
    </source>
</reference>
<evidence type="ECO:0000256" key="5">
    <source>
        <dbReference type="ARBA" id="ARBA00022670"/>
    </source>
</evidence>
<comment type="catalytic activity">
    <reaction evidence="1 8">
        <text>Cleavage of hydrophobic, N-terminal signal or leader sequences from secreted and periplasmic proteins.</text>
        <dbReference type="EC" id="3.4.21.89"/>
    </reaction>
</comment>
<keyword evidence="5 8" id="KW-0645">Protease</keyword>
<proteinExistence type="inferred from homology"/>
<dbReference type="EMBL" id="CP049869">
    <property type="protein sequence ID" value="QIK79520.1"/>
    <property type="molecule type" value="Genomic_DNA"/>
</dbReference>
<feature type="domain" description="Peptidase S26" evidence="10">
    <location>
        <begin position="26"/>
        <end position="250"/>
    </location>
</feature>
<accession>A0A6G7YS00</accession>
<evidence type="ECO:0000256" key="1">
    <source>
        <dbReference type="ARBA" id="ARBA00000677"/>
    </source>
</evidence>
<dbReference type="GO" id="GO:0006465">
    <property type="term" value="P:signal peptide processing"/>
    <property type="evidence" value="ECO:0007669"/>
    <property type="project" value="InterPro"/>
</dbReference>
<comment type="subcellular location">
    <subcellularLocation>
        <location evidence="9">Membrane</location>
        <topology evidence="9">Single-pass type II membrane protein</topology>
    </subcellularLocation>
</comment>
<dbReference type="AlphaFoldDB" id="A0A6G7YS00"/>
<dbReference type="GO" id="GO:0016020">
    <property type="term" value="C:membrane"/>
    <property type="evidence" value="ECO:0007669"/>
    <property type="project" value="UniProtKB-SubCell"/>
</dbReference>
<dbReference type="Gene3D" id="2.10.109.10">
    <property type="entry name" value="Umud Fragment, subunit A"/>
    <property type="match status" value="1"/>
</dbReference>
<dbReference type="RefSeq" id="WP_166411907.1">
    <property type="nucleotide sequence ID" value="NZ_CP049869.1"/>
</dbReference>
<evidence type="ECO:0000256" key="2">
    <source>
        <dbReference type="ARBA" id="ARBA00009370"/>
    </source>
</evidence>
<evidence type="ECO:0000313" key="11">
    <source>
        <dbReference type="EMBL" id="QIK79520.1"/>
    </source>
</evidence>
<dbReference type="GO" id="GO:0004252">
    <property type="term" value="F:serine-type endopeptidase activity"/>
    <property type="evidence" value="ECO:0007669"/>
    <property type="project" value="InterPro"/>
</dbReference>
<dbReference type="PROSITE" id="PS00501">
    <property type="entry name" value="SPASE_I_1"/>
    <property type="match status" value="1"/>
</dbReference>
<comment type="similarity">
    <text evidence="2 9">Belongs to the peptidase S26 family.</text>
</comment>
<evidence type="ECO:0000256" key="6">
    <source>
        <dbReference type="ARBA" id="ARBA00022801"/>
    </source>
</evidence>
<dbReference type="InterPro" id="IPR019756">
    <property type="entry name" value="Pept_S26A_signal_pept_1_Ser-AS"/>
</dbReference>
<dbReference type="KEGG" id="spii:G7077_11985"/>
<dbReference type="PROSITE" id="PS00760">
    <property type="entry name" value="SPASE_I_2"/>
    <property type="match status" value="1"/>
</dbReference>
<keyword evidence="6 8" id="KW-0378">Hydrolase</keyword>
<keyword evidence="12" id="KW-1185">Reference proteome</keyword>
<evidence type="ECO:0000259" key="10">
    <source>
        <dbReference type="Pfam" id="PF10502"/>
    </source>
</evidence>
<keyword evidence="8" id="KW-0472">Membrane</keyword>
<dbReference type="PANTHER" id="PTHR43390:SF1">
    <property type="entry name" value="CHLOROPLAST PROCESSING PEPTIDASE"/>
    <property type="match status" value="1"/>
</dbReference>
<feature type="active site" evidence="7">
    <location>
        <position position="113"/>
    </location>
</feature>
<dbReference type="InterPro" id="IPR019757">
    <property type="entry name" value="Pept_S26A_signal_pept_1_Lys-AS"/>
</dbReference>
<dbReference type="Pfam" id="PF10502">
    <property type="entry name" value="Peptidase_S26"/>
    <property type="match status" value="1"/>
</dbReference>
<dbReference type="NCBIfam" id="TIGR02227">
    <property type="entry name" value="sigpep_I_bact"/>
    <property type="match status" value="1"/>
</dbReference>
<dbReference type="GO" id="GO:0009003">
    <property type="term" value="F:signal peptidase activity"/>
    <property type="evidence" value="ECO:0007669"/>
    <property type="project" value="UniProtKB-EC"/>
</dbReference>
<feature type="transmembrane region" description="Helical" evidence="8">
    <location>
        <begin position="25"/>
        <end position="49"/>
    </location>
</feature>
<evidence type="ECO:0000256" key="8">
    <source>
        <dbReference type="RuleBase" id="RU003993"/>
    </source>
</evidence>
<evidence type="ECO:0000256" key="7">
    <source>
        <dbReference type="PIRSR" id="PIRSR600223-1"/>
    </source>
</evidence>
<dbReference type="InterPro" id="IPR019758">
    <property type="entry name" value="Pept_S26A_signal_pept_1_CS"/>
</dbReference>
<dbReference type="EC" id="3.4.21.89" evidence="3 8"/>
<dbReference type="PROSITE" id="PS00761">
    <property type="entry name" value="SPASE_I_3"/>
    <property type="match status" value="1"/>
</dbReference>
<evidence type="ECO:0000256" key="4">
    <source>
        <dbReference type="ARBA" id="ARBA00019232"/>
    </source>
</evidence>
<evidence type="ECO:0000256" key="3">
    <source>
        <dbReference type="ARBA" id="ARBA00013208"/>
    </source>
</evidence>
<dbReference type="PANTHER" id="PTHR43390">
    <property type="entry name" value="SIGNAL PEPTIDASE I"/>
    <property type="match status" value="1"/>
</dbReference>
<dbReference type="CDD" id="cd06530">
    <property type="entry name" value="S26_SPase_I"/>
    <property type="match status" value="1"/>
</dbReference>
<evidence type="ECO:0000313" key="12">
    <source>
        <dbReference type="Proteomes" id="UP000503222"/>
    </source>
</evidence>
<feature type="active site" evidence="7">
    <location>
        <position position="53"/>
    </location>
</feature>
<name>A0A6G7YS00_9SPHN</name>
<gene>
    <name evidence="11" type="primary">lepB</name>
    <name evidence="11" type="ORF">G7077_11985</name>
</gene>
<keyword evidence="8" id="KW-0812">Transmembrane</keyword>
<protein>
    <recommendedName>
        <fullName evidence="4 8">Signal peptidase I</fullName>
        <ecNumber evidence="3 8">3.4.21.89</ecNumber>
    </recommendedName>
</protein>
<organism evidence="11 12">
    <name type="scientific">Sphingomonas piscis</name>
    <dbReference type="NCBI Taxonomy" id="2714943"/>
    <lineage>
        <taxon>Bacteria</taxon>
        <taxon>Pseudomonadati</taxon>
        <taxon>Pseudomonadota</taxon>
        <taxon>Alphaproteobacteria</taxon>
        <taxon>Sphingomonadales</taxon>
        <taxon>Sphingomonadaceae</taxon>
        <taxon>Sphingomonas</taxon>
    </lineage>
</organism>
<keyword evidence="8" id="KW-1133">Transmembrane helix</keyword>
<sequence>MTDTASNTPAPGSPRTGTTKKEGGLIRFFLGVALIAWVVRSLFLATFYIPSGSMLPTLYIGDYLFVAKWPYGYSKYSFPLQFPPFDGRVLGRLPKRGDVIVFRHPVQDADLIKRVIGLPGDTIEVRGGQLILNGAPVSKKPLPAASVPVSLNSPCRQALSVGGMQEAQLGAQCSYPAFLETLPDGPGYTVLDQGNSPADDFPAITVPQGNLFVMGDNRDDSADSRFSPVSGGVGFLPIDHVIGRALVTVWSTDGSASYWKPWTWFSALRGSRMGNGYTGQAE</sequence>
<dbReference type="InterPro" id="IPR000223">
    <property type="entry name" value="Pept_S26A_signal_pept_1"/>
</dbReference>
<dbReference type="Proteomes" id="UP000503222">
    <property type="component" value="Chromosome"/>
</dbReference>